<accession>A0A7W7CBP3</accession>
<dbReference type="PROSITE" id="PS00622">
    <property type="entry name" value="HTH_LUXR_1"/>
    <property type="match status" value="1"/>
</dbReference>
<dbReference type="PRINTS" id="PR00038">
    <property type="entry name" value="HTHLUXR"/>
</dbReference>
<dbReference type="SMART" id="SM00421">
    <property type="entry name" value="HTH_LUXR"/>
    <property type="match status" value="1"/>
</dbReference>
<proteinExistence type="predicted"/>
<dbReference type="PANTHER" id="PTHR43214:SF43">
    <property type="entry name" value="TWO-COMPONENT RESPONSE REGULATOR"/>
    <property type="match status" value="1"/>
</dbReference>
<dbReference type="InterPro" id="IPR039420">
    <property type="entry name" value="WalR-like"/>
</dbReference>
<dbReference type="RefSeq" id="WP_185004065.1">
    <property type="nucleotide sequence ID" value="NZ_BAAAUI010000004.1"/>
</dbReference>
<dbReference type="Pfam" id="PF00196">
    <property type="entry name" value="GerE"/>
    <property type="match status" value="1"/>
</dbReference>
<dbReference type="InterPro" id="IPR000792">
    <property type="entry name" value="Tscrpt_reg_LuxR_C"/>
</dbReference>
<dbReference type="InterPro" id="IPR036388">
    <property type="entry name" value="WH-like_DNA-bd_sf"/>
</dbReference>
<keyword evidence="4" id="KW-1185">Reference proteome</keyword>
<evidence type="ECO:0000313" key="4">
    <source>
        <dbReference type="Proteomes" id="UP000533598"/>
    </source>
</evidence>
<dbReference type="GO" id="GO:0006355">
    <property type="term" value="P:regulation of DNA-templated transcription"/>
    <property type="evidence" value="ECO:0007669"/>
    <property type="project" value="InterPro"/>
</dbReference>
<name>A0A7W7CBP3_9PSEU</name>
<feature type="domain" description="HTH luxR-type" evidence="2">
    <location>
        <begin position="799"/>
        <end position="860"/>
    </location>
</feature>
<evidence type="ECO:0000259" key="2">
    <source>
        <dbReference type="PROSITE" id="PS50043"/>
    </source>
</evidence>
<dbReference type="PROSITE" id="PS50043">
    <property type="entry name" value="HTH_LUXR_2"/>
    <property type="match status" value="1"/>
</dbReference>
<dbReference type="CDD" id="cd06170">
    <property type="entry name" value="LuxR_C_like"/>
    <property type="match status" value="1"/>
</dbReference>
<comment type="caution">
    <text evidence="3">The sequence shown here is derived from an EMBL/GenBank/DDBJ whole genome shotgun (WGS) entry which is preliminary data.</text>
</comment>
<dbReference type="SUPFAM" id="SSF46894">
    <property type="entry name" value="C-terminal effector domain of the bipartite response regulators"/>
    <property type="match status" value="1"/>
</dbReference>
<protein>
    <submittedName>
        <fullName evidence="3">DNA-binding CsgD family transcriptional regulator</fullName>
    </submittedName>
</protein>
<evidence type="ECO:0000256" key="1">
    <source>
        <dbReference type="ARBA" id="ARBA00023125"/>
    </source>
</evidence>
<dbReference type="InterPro" id="IPR027417">
    <property type="entry name" value="P-loop_NTPase"/>
</dbReference>
<sequence length="860" mass="90737">MDRQVLVGRVGELLAHPPAVVLLDGAAGLGRSWFAAQVRAASRARVRVLVGCRGLPAEPHVLLREVVRGLVEAGCDPVLGRTVLAAVSRRAPSAYRICLALRELLADAGTALLVLDDLDQADRCSREVLRCAATRLPPGVGLLITAPPQARWVPGHRVELTALTPAEVAELARERHGSAPAHWVAELHRLTGGIPLLLTEVLDRTHPDDQDPAGTLVSTGLPRSVLELAAARLTKLPAADRSVVRVAALLRDPVNATVLTRAGLARAAGALDRALDTGLLAVRVDGRFEFRPPLLGLAVAATMPLARRRSAHRALARVLDGPERIHHCRAAGDLAEAARHAERTTRTGAPATAVGPLRDLLGEAGLPRRVRATLAGRLGRLTAGGWSGQDTVTLLRELVADEQLPAGVHGELRLHLGLLLANQAGDADAGRTEMVRAVGELRRRPALAARAISALALPHLGAAPVAEHLRWLAELDRVGPPRVDPLLRTAIEVNRATALLQLGDPRAWSALPTTGPRLELQRGRLNFTDAAITLGHHRSAAGFLAAAEVSAAPYLAQVAETNRLRLALVTGNWTGLAERVRAHLAAGPHNPRSAAESRLVLARLALAAGDWPAAEDLLAGPGWCGSAVFAVAATRIRLATAQGQPADPDSALKLVRGKGVWVWAAELVDAGVEALLAQGESGAARELLAEFAAGIAGRDCPLGEAVLCHGQGLLDAENAVDLLTAAAAGFAALPRPYEQARALEALARRLFTLGARAQAGQRVAEAVRLFGGLGAGWDVARCERLLREHFGAPGGGPGRRGYGGALSPREQEVARLITTGRTNREIAALLFLSPRTVERHVANLLRKLDARTRTEITLPT</sequence>
<dbReference type="Gene3D" id="1.10.10.10">
    <property type="entry name" value="Winged helix-like DNA-binding domain superfamily/Winged helix DNA-binding domain"/>
    <property type="match status" value="1"/>
</dbReference>
<dbReference type="InterPro" id="IPR016032">
    <property type="entry name" value="Sig_transdc_resp-reg_C-effctor"/>
</dbReference>
<organism evidence="3 4">
    <name type="scientific">Crossiella cryophila</name>
    <dbReference type="NCBI Taxonomy" id="43355"/>
    <lineage>
        <taxon>Bacteria</taxon>
        <taxon>Bacillati</taxon>
        <taxon>Actinomycetota</taxon>
        <taxon>Actinomycetes</taxon>
        <taxon>Pseudonocardiales</taxon>
        <taxon>Pseudonocardiaceae</taxon>
        <taxon>Crossiella</taxon>
    </lineage>
</organism>
<dbReference type="Proteomes" id="UP000533598">
    <property type="component" value="Unassembled WGS sequence"/>
</dbReference>
<evidence type="ECO:0000313" key="3">
    <source>
        <dbReference type="EMBL" id="MBB4678206.1"/>
    </source>
</evidence>
<keyword evidence="1 3" id="KW-0238">DNA-binding</keyword>
<dbReference type="GO" id="GO:0003677">
    <property type="term" value="F:DNA binding"/>
    <property type="evidence" value="ECO:0007669"/>
    <property type="project" value="UniProtKB-KW"/>
</dbReference>
<gene>
    <name evidence="3" type="ORF">HNR67_004324</name>
</gene>
<reference evidence="3 4" key="1">
    <citation type="submission" date="2020-08" db="EMBL/GenBank/DDBJ databases">
        <title>Sequencing the genomes of 1000 actinobacteria strains.</title>
        <authorList>
            <person name="Klenk H.-P."/>
        </authorList>
    </citation>
    <scope>NUCLEOTIDE SEQUENCE [LARGE SCALE GENOMIC DNA]</scope>
    <source>
        <strain evidence="3 4">DSM 44230</strain>
    </source>
</reference>
<dbReference type="SUPFAM" id="SSF52540">
    <property type="entry name" value="P-loop containing nucleoside triphosphate hydrolases"/>
    <property type="match status" value="1"/>
</dbReference>
<dbReference type="AlphaFoldDB" id="A0A7W7CBP3"/>
<dbReference type="PANTHER" id="PTHR43214">
    <property type="entry name" value="TWO-COMPONENT RESPONSE REGULATOR"/>
    <property type="match status" value="1"/>
</dbReference>
<dbReference type="EMBL" id="JACHMH010000001">
    <property type="protein sequence ID" value="MBB4678206.1"/>
    <property type="molecule type" value="Genomic_DNA"/>
</dbReference>